<keyword evidence="3" id="KW-1185">Reference proteome</keyword>
<feature type="transmembrane region" description="Helical" evidence="1">
    <location>
        <begin position="399"/>
        <end position="423"/>
    </location>
</feature>
<feature type="transmembrane region" description="Helical" evidence="1">
    <location>
        <begin position="236"/>
        <end position="255"/>
    </location>
</feature>
<organism evidence="2 3">
    <name type="scientific">Streptosporangium canum</name>
    <dbReference type="NCBI Taxonomy" id="324952"/>
    <lineage>
        <taxon>Bacteria</taxon>
        <taxon>Bacillati</taxon>
        <taxon>Actinomycetota</taxon>
        <taxon>Actinomycetes</taxon>
        <taxon>Streptosporangiales</taxon>
        <taxon>Streptosporangiaceae</taxon>
        <taxon>Streptosporangium</taxon>
    </lineage>
</organism>
<feature type="transmembrane region" description="Helical" evidence="1">
    <location>
        <begin position="84"/>
        <end position="102"/>
    </location>
</feature>
<feature type="transmembrane region" description="Helical" evidence="1">
    <location>
        <begin position="29"/>
        <end position="49"/>
    </location>
</feature>
<feature type="transmembrane region" description="Helical" evidence="1">
    <location>
        <begin position="275"/>
        <end position="294"/>
    </location>
</feature>
<feature type="transmembrane region" description="Helical" evidence="1">
    <location>
        <begin position="460"/>
        <end position="479"/>
    </location>
</feature>
<feature type="transmembrane region" description="Helical" evidence="1">
    <location>
        <begin position="345"/>
        <end position="366"/>
    </location>
</feature>
<protein>
    <recommendedName>
        <fullName evidence="4">4-amino-4-deoxy-L-arabinose transferase</fullName>
    </recommendedName>
</protein>
<gene>
    <name evidence="2" type="ORF">SAMN05216275_12068</name>
</gene>
<dbReference type="AlphaFoldDB" id="A0A1I3XWQ2"/>
<evidence type="ECO:0000313" key="3">
    <source>
        <dbReference type="Proteomes" id="UP000199111"/>
    </source>
</evidence>
<keyword evidence="1" id="KW-1133">Transmembrane helix</keyword>
<dbReference type="RefSeq" id="WP_093889615.1">
    <property type="nucleotide sequence ID" value="NZ_FOQY01000020.1"/>
</dbReference>
<keyword evidence="1" id="KW-0812">Transmembrane</keyword>
<feature type="transmembrane region" description="Helical" evidence="1">
    <location>
        <begin position="123"/>
        <end position="141"/>
    </location>
</feature>
<feature type="transmembrane region" description="Helical" evidence="1">
    <location>
        <begin position="61"/>
        <end position="78"/>
    </location>
</feature>
<feature type="transmembrane region" description="Helical" evidence="1">
    <location>
        <begin position="208"/>
        <end position="229"/>
    </location>
</feature>
<proteinExistence type="predicted"/>
<dbReference type="Proteomes" id="UP000199111">
    <property type="component" value="Unassembled WGS sequence"/>
</dbReference>
<feature type="transmembrane region" description="Helical" evidence="1">
    <location>
        <begin position="301"/>
        <end position="316"/>
    </location>
</feature>
<feature type="transmembrane region" description="Helical" evidence="1">
    <location>
        <begin position="529"/>
        <end position="546"/>
    </location>
</feature>
<feature type="transmembrane region" description="Helical" evidence="1">
    <location>
        <begin position="551"/>
        <end position="570"/>
    </location>
</feature>
<feature type="transmembrane region" description="Helical" evidence="1">
    <location>
        <begin position="435"/>
        <end position="454"/>
    </location>
</feature>
<keyword evidence="1" id="KW-0472">Membrane</keyword>
<sequence>MWRWLPAVSVAVFAVAVLGFYGVSPSDMAFFGIYVAVGLAFPGVLLVRVLYRRRRTLAEELALGLALGYALEVLTYIAARAAGLPLLVLVWPVATYAVFAAVPRLRRHWQGGARPAAPRWWSWSLALIVGYLIAWSAVNFFRKNLLTWPALGTSYVDMPFHLALIGELKHHMPPTVPMVAGEPLLYHWFVYAHLAAASWVTGVEPLVLLFRLGMLPMLAALAVILATIARRVAGSWVVALLALLGTVFIAAPNLYQGINVGIFTWRAAISWLSPTQTFGTLLAAPAVLLLIDLLERRRSPAGRWLLLGIFLVAVTGAKATYLPLLLAGLGTVVAVELARHRRPPWSALAALGLTAACFLCAQTVLFRQANQGMVIDDFSLFRKIWGGLTGLGERVEPSLVSVLGIALLYVLSWAIEWCGIIGLLSRPRLLMRPAVVLMLGMGTVGVGAVLFLGHPHMGQIYFFDASYPYLVIVAAYGLAVAVRRAQLPPRALAYASAAGVAVACLIRELCGVEVPLGAGQSDAVLYRPYIVLAVSVLLAAGVLAAVHRRRVVVGALAISMVAAAGFPAAWCTRMLSAALHAPAGGATEVEPAAAAPVVSDGALAAGRWLRDHSDADDLVATNVRCLGGTDSPCDSRGFWAAALTERRVLVEGWAYTATNMSRWHPGEQAETLPFWDEERIRANDEVFEASSAAAVRLLRARYGVRWLFADERYVSPASRIGEFAGLRFRAGDYAVYELPEDVA</sequence>
<evidence type="ECO:0000313" key="2">
    <source>
        <dbReference type="EMBL" id="SFK23960.1"/>
    </source>
</evidence>
<reference evidence="3" key="1">
    <citation type="submission" date="2016-10" db="EMBL/GenBank/DDBJ databases">
        <authorList>
            <person name="Varghese N."/>
            <person name="Submissions S."/>
        </authorList>
    </citation>
    <scope>NUCLEOTIDE SEQUENCE [LARGE SCALE GENOMIC DNA]</scope>
    <source>
        <strain evidence="3">CGMCC 4.2126</strain>
    </source>
</reference>
<dbReference type="EMBL" id="FOQY01000020">
    <property type="protein sequence ID" value="SFK23960.1"/>
    <property type="molecule type" value="Genomic_DNA"/>
</dbReference>
<name>A0A1I3XWQ2_9ACTN</name>
<dbReference type="GeneID" id="96300937"/>
<evidence type="ECO:0000256" key="1">
    <source>
        <dbReference type="SAM" id="Phobius"/>
    </source>
</evidence>
<evidence type="ECO:0008006" key="4">
    <source>
        <dbReference type="Google" id="ProtNLM"/>
    </source>
</evidence>
<accession>A0A1I3XWQ2</accession>